<keyword evidence="4" id="KW-0695">RNA-directed DNA polymerase</keyword>
<dbReference type="Proteomes" id="UP000225706">
    <property type="component" value="Unassembled WGS sequence"/>
</dbReference>
<feature type="signal peptide" evidence="2">
    <location>
        <begin position="1"/>
        <end position="24"/>
    </location>
</feature>
<organism evidence="4 5">
    <name type="scientific">Stylophora pistillata</name>
    <name type="common">Smooth cauliflower coral</name>
    <dbReference type="NCBI Taxonomy" id="50429"/>
    <lineage>
        <taxon>Eukaryota</taxon>
        <taxon>Metazoa</taxon>
        <taxon>Cnidaria</taxon>
        <taxon>Anthozoa</taxon>
        <taxon>Hexacorallia</taxon>
        <taxon>Scleractinia</taxon>
        <taxon>Astrocoeniina</taxon>
        <taxon>Pocilloporidae</taxon>
        <taxon>Stylophora</taxon>
    </lineage>
</organism>
<evidence type="ECO:0000259" key="3">
    <source>
        <dbReference type="PROSITE" id="PS50878"/>
    </source>
</evidence>
<keyword evidence="2" id="KW-0732">Signal</keyword>
<dbReference type="InterPro" id="IPR036691">
    <property type="entry name" value="Endo/exonu/phosph_ase_sf"/>
</dbReference>
<dbReference type="Gene3D" id="2.20.100.10">
    <property type="entry name" value="Thrombospondin type-1 (TSP1) repeat"/>
    <property type="match status" value="1"/>
</dbReference>
<evidence type="ECO:0000313" key="4">
    <source>
        <dbReference type="EMBL" id="PFX15077.1"/>
    </source>
</evidence>
<feature type="chain" id="PRO_5012721862" evidence="2">
    <location>
        <begin position="25"/>
        <end position="883"/>
    </location>
</feature>
<dbReference type="Gene3D" id="3.60.10.10">
    <property type="entry name" value="Endonuclease/exonuclease/phosphatase"/>
    <property type="match status" value="1"/>
</dbReference>
<dbReference type="PANTHER" id="PTHR47510:SF3">
    <property type="entry name" value="ENDO_EXONUCLEASE_PHOSPHATASE DOMAIN-CONTAINING PROTEIN"/>
    <property type="match status" value="1"/>
</dbReference>
<protein>
    <submittedName>
        <fullName evidence="4">RNA-directed DNA polymerase from mobile element jockey</fullName>
    </submittedName>
</protein>
<dbReference type="GO" id="GO:0003964">
    <property type="term" value="F:RNA-directed DNA polymerase activity"/>
    <property type="evidence" value="ECO:0007669"/>
    <property type="project" value="UniProtKB-KW"/>
</dbReference>
<proteinExistence type="predicted"/>
<dbReference type="PANTHER" id="PTHR47510">
    <property type="entry name" value="REVERSE TRANSCRIPTASE DOMAIN-CONTAINING PROTEIN"/>
    <property type="match status" value="1"/>
</dbReference>
<feature type="region of interest" description="Disordered" evidence="1">
    <location>
        <begin position="704"/>
        <end position="763"/>
    </location>
</feature>
<keyword evidence="4" id="KW-0548">Nucleotidyltransferase</keyword>
<feature type="compositionally biased region" description="Polar residues" evidence="1">
    <location>
        <begin position="704"/>
        <end position="715"/>
    </location>
</feature>
<dbReference type="InterPro" id="IPR000477">
    <property type="entry name" value="RT_dom"/>
</dbReference>
<dbReference type="PROSITE" id="PS50878">
    <property type="entry name" value="RT_POL"/>
    <property type="match status" value="1"/>
</dbReference>
<dbReference type="InterPro" id="IPR036383">
    <property type="entry name" value="TSP1_rpt_sf"/>
</dbReference>
<comment type="caution">
    <text evidence="4">The sequence shown here is derived from an EMBL/GenBank/DDBJ whole genome shotgun (WGS) entry which is preliminary data.</text>
</comment>
<keyword evidence="4" id="KW-0808">Transferase</keyword>
<sequence>MAATRILAPLLLLLCFHLEKPIVQESLPNFLLSVRKACCGDSGVRHGAVFLYGPGSSGRLVTRRSRHARLRYSVLIWDKRGLLTIASREQDICLDICICMDVELNPEPDNRLKPMPSVVQKLKIFNLYRYRGCRGGNWRRELGVDVGKVSSGESRDEKLFPVIFGIRGDGSSCIRARDMKNLVPIPKRKQNPVSRTGSEFAVPKFLFANVCSLAETKNRVRAAVALEADLNNTEDTDVCIVSETHLKPEMPDAIVNIPGYSIFRRDRNWSGLDKRSRVGIAIYARSNLNIIDVYRSKLYELLYVIFKLPSGHLLLSKNRRTHAKAPVGSREWWKHVDNLSQRRSISANVTLDTKSLEELNGYLGDLCTDDAYTKPVPAIMDKSLEAPQTSERHMWNCLQHLKRTAMGPDPIPFWIWSDHAEIFTSVIYKIWNVSLKTGKWPSSWKRAHVILLPKVDISKGKQDFRGIKITPVIARAFEKSVYNTHARDIVEQHLSSTQFAYKTGGSCTDALLSMQHIIYSYLDEQDCKAVRVFAVNFSEAFDCVNHELLSFKLGQLPLNPLVMNWYLSFLEKRQQRVVYIGFKGQWREVNMGTTQGIVSGPYLFNLFINDLEFNLEGRPALFKYADDSTIIVPFWGNGHCRTDLVDQFLSWSSRYRMTCNPTKCKEIIFRKKGFNQDIAPVRDIPQCADLSILGGRPVGYLQSTAGELNQGQPRNKYSEWQGRGLEPGTPDYKSSTVTTRPRCLQSRRDGDASSRRRRRRRRRHRRFPVQNCDVMSWSYWSYSTADRCGERCSQSRSRMIVSKPSCGGTACPDNLFETRQCYGSRAVECELSYWSEWSAELYNSLWRIWNTDKLSSPNYHRAMWRYMFIFPQEKEIVPTSRLF</sequence>
<feature type="domain" description="Reverse transcriptase" evidence="3">
    <location>
        <begin position="433"/>
        <end position="725"/>
    </location>
</feature>
<dbReference type="EMBL" id="LSMT01000689">
    <property type="protein sequence ID" value="PFX15077.1"/>
    <property type="molecule type" value="Genomic_DNA"/>
</dbReference>
<gene>
    <name evidence="4" type="primary">pol</name>
    <name evidence="4" type="ORF">AWC38_SpisGene20725</name>
</gene>
<name>A0A2B4RFF6_STYPI</name>
<keyword evidence="5" id="KW-1185">Reference proteome</keyword>
<dbReference type="CDD" id="cd01650">
    <property type="entry name" value="RT_nLTR_like"/>
    <property type="match status" value="1"/>
</dbReference>
<dbReference type="OrthoDB" id="5988161at2759"/>
<evidence type="ECO:0000256" key="1">
    <source>
        <dbReference type="SAM" id="MobiDB-lite"/>
    </source>
</evidence>
<accession>A0A2B4RFF6</accession>
<dbReference type="Pfam" id="PF00078">
    <property type="entry name" value="RVT_1"/>
    <property type="match status" value="1"/>
</dbReference>
<dbReference type="SUPFAM" id="SSF56672">
    <property type="entry name" value="DNA/RNA polymerases"/>
    <property type="match status" value="1"/>
</dbReference>
<dbReference type="AlphaFoldDB" id="A0A2B4RFF6"/>
<evidence type="ECO:0000313" key="5">
    <source>
        <dbReference type="Proteomes" id="UP000225706"/>
    </source>
</evidence>
<evidence type="ECO:0000256" key="2">
    <source>
        <dbReference type="SAM" id="SignalP"/>
    </source>
</evidence>
<reference evidence="5" key="1">
    <citation type="journal article" date="2017" name="bioRxiv">
        <title>Comparative analysis of the genomes of Stylophora pistillata and Acropora digitifera provides evidence for extensive differences between species of corals.</title>
        <authorList>
            <person name="Voolstra C.R."/>
            <person name="Li Y."/>
            <person name="Liew Y.J."/>
            <person name="Baumgarten S."/>
            <person name="Zoccola D."/>
            <person name="Flot J.-F."/>
            <person name="Tambutte S."/>
            <person name="Allemand D."/>
            <person name="Aranda M."/>
        </authorList>
    </citation>
    <scope>NUCLEOTIDE SEQUENCE [LARGE SCALE GENOMIC DNA]</scope>
</reference>
<dbReference type="InterPro" id="IPR043502">
    <property type="entry name" value="DNA/RNA_pol_sf"/>
</dbReference>